<dbReference type="InterPro" id="IPR000835">
    <property type="entry name" value="HTH_MarR-typ"/>
</dbReference>
<dbReference type="Gene3D" id="1.10.10.10">
    <property type="entry name" value="Winged helix-like DNA-binding domain superfamily/Winged helix DNA-binding domain"/>
    <property type="match status" value="1"/>
</dbReference>
<dbReference type="OrthoDB" id="273614at2"/>
<dbReference type="InterPro" id="IPR036390">
    <property type="entry name" value="WH_DNA-bd_sf"/>
</dbReference>
<evidence type="ECO:0000313" key="4">
    <source>
        <dbReference type="Proteomes" id="UP000055611"/>
    </source>
</evidence>
<keyword evidence="3" id="KW-0238">DNA-binding</keyword>
<dbReference type="Proteomes" id="UP000055611">
    <property type="component" value="Chromosome"/>
</dbReference>
<evidence type="ECO:0000313" key="5">
    <source>
        <dbReference type="Proteomes" id="UP000295506"/>
    </source>
</evidence>
<organism evidence="3 5">
    <name type="scientific">Pseudodesulfovibrio indicus</name>
    <dbReference type="NCBI Taxonomy" id="1716143"/>
    <lineage>
        <taxon>Bacteria</taxon>
        <taxon>Pseudomonadati</taxon>
        <taxon>Thermodesulfobacteriota</taxon>
        <taxon>Desulfovibrionia</taxon>
        <taxon>Desulfovibrionales</taxon>
        <taxon>Desulfovibrionaceae</taxon>
    </lineage>
</organism>
<reference evidence="2 4" key="1">
    <citation type="journal article" date="2016" name="Front. Microbiol.">
        <title>Genome Sequence of the Piezophilic, Mesophilic Sulfate-Reducing Bacterium Desulfovibrio indicus J2T.</title>
        <authorList>
            <person name="Cao J."/>
            <person name="Maignien L."/>
            <person name="Shao Z."/>
            <person name="Alain K."/>
            <person name="Jebbar M."/>
        </authorList>
    </citation>
    <scope>NUCLEOTIDE SEQUENCE [LARGE SCALE GENOMIC DNA]</scope>
    <source>
        <strain evidence="2 4">J2</strain>
    </source>
</reference>
<gene>
    <name evidence="2" type="ORF">AWY79_01255</name>
    <name evidence="3" type="ORF">EDC59_108159</name>
</gene>
<dbReference type="InterPro" id="IPR036388">
    <property type="entry name" value="WH-like_DNA-bd_sf"/>
</dbReference>
<accession>A0A140D9G2</accession>
<dbReference type="SUPFAM" id="SSF46785">
    <property type="entry name" value="Winged helix' DNA-binding domain"/>
    <property type="match status" value="1"/>
</dbReference>
<feature type="domain" description="HTH marR-type" evidence="1">
    <location>
        <begin position="1"/>
        <end position="142"/>
    </location>
</feature>
<dbReference type="InterPro" id="IPR039422">
    <property type="entry name" value="MarR/SlyA-like"/>
</dbReference>
<evidence type="ECO:0000313" key="3">
    <source>
        <dbReference type="EMBL" id="TDT87493.1"/>
    </source>
</evidence>
<dbReference type="PROSITE" id="PS50995">
    <property type="entry name" value="HTH_MARR_2"/>
    <property type="match status" value="1"/>
</dbReference>
<protein>
    <submittedName>
        <fullName evidence="3">DNA-binding MarR family transcriptional regulator</fullName>
    </submittedName>
</protein>
<dbReference type="Proteomes" id="UP000295506">
    <property type="component" value="Unassembled WGS sequence"/>
</dbReference>
<keyword evidence="4" id="KW-1185">Reference proteome</keyword>
<dbReference type="PANTHER" id="PTHR33164">
    <property type="entry name" value="TRANSCRIPTIONAL REGULATOR, MARR FAMILY"/>
    <property type="match status" value="1"/>
</dbReference>
<name>A0A140D9G2_9BACT</name>
<dbReference type="GO" id="GO:0003677">
    <property type="term" value="F:DNA binding"/>
    <property type="evidence" value="ECO:0007669"/>
    <property type="project" value="UniProtKB-KW"/>
</dbReference>
<dbReference type="EMBL" id="SOBK01000008">
    <property type="protein sequence ID" value="TDT87493.1"/>
    <property type="molecule type" value="Genomic_DNA"/>
</dbReference>
<dbReference type="GO" id="GO:0003700">
    <property type="term" value="F:DNA-binding transcription factor activity"/>
    <property type="evidence" value="ECO:0007669"/>
    <property type="project" value="InterPro"/>
</dbReference>
<dbReference type="EMBL" id="CP014206">
    <property type="protein sequence ID" value="AMK09829.1"/>
    <property type="molecule type" value="Genomic_DNA"/>
</dbReference>
<reference evidence="3 5" key="2">
    <citation type="submission" date="2019-03" db="EMBL/GenBank/DDBJ databases">
        <title>Genomic Encyclopedia of Type Strains, Phase IV (KMG-IV): sequencing the most valuable type-strain genomes for metagenomic binning, comparative biology and taxonomic classification.</title>
        <authorList>
            <person name="Goeker M."/>
        </authorList>
    </citation>
    <scope>NUCLEOTIDE SEQUENCE [LARGE SCALE GENOMIC DNA]</scope>
    <source>
        <strain evidence="3 5">DSM 101483</strain>
    </source>
</reference>
<dbReference type="AlphaFoldDB" id="A0A140D9G2"/>
<dbReference type="SMART" id="SM00347">
    <property type="entry name" value="HTH_MARR"/>
    <property type="match status" value="1"/>
</dbReference>
<evidence type="ECO:0000259" key="1">
    <source>
        <dbReference type="PROSITE" id="PS50995"/>
    </source>
</evidence>
<sequence>MPAQYQIDRFRHFNRFYTNYLGLLGNSLYGSEVNLSEARVLFELDGRPGSPARDLAARLGLDKGYLSRMLKRFARHGWLEETPSPDDARVKELRLSHAGTLFMAGLHRAAAGQAEEALAHLAPRDRTRLLDAMATIESVLAR</sequence>
<evidence type="ECO:0000313" key="2">
    <source>
        <dbReference type="EMBL" id="AMK09829.1"/>
    </source>
</evidence>
<proteinExistence type="predicted"/>
<dbReference type="KEGG" id="dej:AWY79_01255"/>
<dbReference type="GO" id="GO:0006950">
    <property type="term" value="P:response to stress"/>
    <property type="evidence" value="ECO:0007669"/>
    <property type="project" value="TreeGrafter"/>
</dbReference>
<dbReference type="Pfam" id="PF12802">
    <property type="entry name" value="MarR_2"/>
    <property type="match status" value="1"/>
</dbReference>
<dbReference type="PANTHER" id="PTHR33164:SF43">
    <property type="entry name" value="HTH-TYPE TRANSCRIPTIONAL REPRESSOR YETL"/>
    <property type="match status" value="1"/>
</dbReference>
<dbReference type="RefSeq" id="WP_066799329.1">
    <property type="nucleotide sequence ID" value="NZ_CP014206.1"/>
</dbReference>